<gene>
    <name evidence="2" type="ordered locus">PMM1842</name>
</gene>
<dbReference type="EMBL" id="BX548174">
    <property type="protein sequence ID" value="CAP16346.1"/>
    <property type="molecule type" value="Genomic_DNA"/>
</dbReference>
<sequence>MGALGRRFQSFSPDSRNPSYKKASLDSLFLDNYDEIRFHHNPKKNGISIFF</sequence>
<dbReference type="KEGG" id="pmm:PMM1842"/>
<dbReference type="HOGENOM" id="CLU_3102566_0_0_3"/>
<organism evidence="2 3">
    <name type="scientific">Prochlorococcus marinus subsp. pastoris (strain CCMP1986 / NIES-2087 / MED4)</name>
    <dbReference type="NCBI Taxonomy" id="59919"/>
    <lineage>
        <taxon>Bacteria</taxon>
        <taxon>Bacillati</taxon>
        <taxon>Cyanobacteriota</taxon>
        <taxon>Cyanophyceae</taxon>
        <taxon>Synechococcales</taxon>
        <taxon>Prochlorococcaceae</taxon>
        <taxon>Prochlorococcus</taxon>
    </lineage>
</organism>
<dbReference type="STRING" id="59919.PMM1842"/>
<proteinExistence type="predicted"/>
<feature type="compositionally biased region" description="Polar residues" evidence="1">
    <location>
        <begin position="9"/>
        <end position="18"/>
    </location>
</feature>
<protein>
    <submittedName>
        <fullName evidence="2">Uncharacterized protein</fullName>
    </submittedName>
</protein>
<name>A8WI55_PROMP</name>
<evidence type="ECO:0000256" key="1">
    <source>
        <dbReference type="SAM" id="MobiDB-lite"/>
    </source>
</evidence>
<feature type="region of interest" description="Disordered" evidence="1">
    <location>
        <begin position="1"/>
        <end position="21"/>
    </location>
</feature>
<reference evidence="2 3" key="1">
    <citation type="journal article" date="2003" name="Nature">
        <title>Genome divergence in two Prochlorococcus ecotypes reflects oceanic niche differentiation.</title>
        <authorList>
            <person name="Rocap G."/>
            <person name="Larimer F.W."/>
            <person name="Lamerdin J.E."/>
            <person name="Malfatti S."/>
            <person name="Chain P."/>
            <person name="Ahlgren N.A."/>
            <person name="Arellano A."/>
            <person name="Coleman M."/>
            <person name="Hauser L."/>
            <person name="Hess W.R."/>
            <person name="Johnson Z.I."/>
            <person name="Land M.L."/>
            <person name="Lindell D."/>
            <person name="Post A.F."/>
            <person name="Regala W."/>
            <person name="Shah M."/>
            <person name="Shaw S.L."/>
            <person name="Steglich C."/>
            <person name="Sullivan M.B."/>
            <person name="Ting C.S."/>
            <person name="Tolonen A."/>
            <person name="Webb E.A."/>
            <person name="Zinser E.R."/>
            <person name="Chisholm S.W."/>
        </authorList>
    </citation>
    <scope>NUCLEOTIDE SEQUENCE [LARGE SCALE GENOMIC DNA]</scope>
    <source>
        <strain evidence="3">CCMP1986 / NIES-2087 / MED4</strain>
    </source>
</reference>
<accession>A8WI55</accession>
<evidence type="ECO:0000313" key="3">
    <source>
        <dbReference type="Proteomes" id="UP000001026"/>
    </source>
</evidence>
<evidence type="ECO:0000313" key="2">
    <source>
        <dbReference type="EMBL" id="CAP16346.1"/>
    </source>
</evidence>
<dbReference type="AlphaFoldDB" id="A8WI55"/>
<dbReference type="Proteomes" id="UP000001026">
    <property type="component" value="Chromosome"/>
</dbReference>